<keyword evidence="1" id="KW-1133">Transmembrane helix</keyword>
<keyword evidence="1" id="KW-0472">Membrane</keyword>
<reference evidence="2" key="1">
    <citation type="submission" date="2007-11" db="EMBL/GenBank/DDBJ databases">
        <authorList>
            <person name="Fulton L."/>
            <person name="Clifton S."/>
            <person name="Fulton B."/>
            <person name="Xu J."/>
            <person name="Minx P."/>
            <person name="Pepin K.H."/>
            <person name="Johnson M."/>
            <person name="Thiruvilangam P."/>
            <person name="Bhonagiri V."/>
            <person name="Nash W.E."/>
            <person name="Mardis E.R."/>
            <person name="Wilson R.K."/>
        </authorList>
    </citation>
    <scope>NUCLEOTIDE SEQUENCE [LARGE SCALE GENOMIC DNA]</scope>
    <source>
        <strain evidence="2">DSM 14662</strain>
    </source>
</reference>
<dbReference type="EMBL" id="ABAX03000024">
    <property type="protein sequence ID" value="EDR96201.1"/>
    <property type="molecule type" value="Genomic_DNA"/>
</dbReference>
<evidence type="ECO:0008006" key="4">
    <source>
        <dbReference type="Google" id="ProtNLM"/>
    </source>
</evidence>
<name>B0MH62_ANACD</name>
<dbReference type="AlphaFoldDB" id="B0MH62"/>
<gene>
    <name evidence="2" type="ORF">ANACAC_02824</name>
</gene>
<evidence type="ECO:0000313" key="3">
    <source>
        <dbReference type="Proteomes" id="UP000004935"/>
    </source>
</evidence>
<organism evidence="2 3">
    <name type="scientific">Anaerostipes caccae (strain DSM 14662 / CCUG 47493 / JCM 13470 / NCIMB 13811 / L1-92)</name>
    <dbReference type="NCBI Taxonomy" id="411490"/>
    <lineage>
        <taxon>Bacteria</taxon>
        <taxon>Bacillati</taxon>
        <taxon>Bacillota</taxon>
        <taxon>Clostridia</taxon>
        <taxon>Lachnospirales</taxon>
        <taxon>Lachnospiraceae</taxon>
        <taxon>Anaerostipes</taxon>
    </lineage>
</organism>
<comment type="caution">
    <text evidence="2">The sequence shown here is derived from an EMBL/GenBank/DDBJ whole genome shotgun (WGS) entry which is preliminary data.</text>
</comment>
<feature type="transmembrane region" description="Helical" evidence="1">
    <location>
        <begin position="25"/>
        <end position="43"/>
    </location>
</feature>
<evidence type="ECO:0000313" key="2">
    <source>
        <dbReference type="EMBL" id="EDR96201.1"/>
    </source>
</evidence>
<evidence type="ECO:0000256" key="1">
    <source>
        <dbReference type="SAM" id="Phobius"/>
    </source>
</evidence>
<keyword evidence="1" id="KW-0812">Transmembrane</keyword>
<reference evidence="2" key="2">
    <citation type="submission" date="2013-11" db="EMBL/GenBank/DDBJ databases">
        <title>Draft genome sequence of Anaerostipes caccae (DSM 14662).</title>
        <authorList>
            <person name="Sudarsanam P."/>
            <person name="Ley R."/>
            <person name="Guruge J."/>
            <person name="Turnbaugh P.J."/>
            <person name="Mahowald M."/>
            <person name="Liep D."/>
            <person name="Gordon J."/>
        </authorList>
    </citation>
    <scope>NUCLEOTIDE SEQUENCE</scope>
    <source>
        <strain evidence="2">DSM 14662</strain>
    </source>
</reference>
<keyword evidence="3" id="KW-1185">Reference proteome</keyword>
<sequence length="44" mass="5630">MHFQSLKFLKNLHDKILLRNKKQQIFENLLFFIWFYHLIICFYP</sequence>
<proteinExistence type="predicted"/>
<dbReference type="Proteomes" id="UP000004935">
    <property type="component" value="Unassembled WGS sequence"/>
</dbReference>
<accession>B0MH62</accession>
<dbReference type="HOGENOM" id="CLU_3211598_0_0_9"/>
<protein>
    <recommendedName>
        <fullName evidence="4">Transmembrane protein</fullName>
    </recommendedName>
</protein>